<keyword evidence="6" id="KW-1185">Reference proteome</keyword>
<keyword evidence="3" id="KW-0328">Glycosyltransferase</keyword>
<dbReference type="Proteomes" id="UP001497512">
    <property type="component" value="Chromosome 1"/>
</dbReference>
<evidence type="ECO:0000256" key="2">
    <source>
        <dbReference type="ARBA" id="ARBA00022679"/>
    </source>
</evidence>
<reference evidence="5 6" key="1">
    <citation type="submission" date="2024-02" db="EMBL/GenBank/DDBJ databases">
        <authorList>
            <consortium name="ELIXIR-Norway"/>
            <consortium name="Elixir Norway"/>
        </authorList>
    </citation>
    <scope>NUCLEOTIDE SEQUENCE [LARGE SCALE GENOMIC DNA]</scope>
</reference>
<protein>
    <recommendedName>
        <fullName evidence="4">Glycosyltransferase</fullName>
        <ecNumber evidence="4">2.4.1.-</ecNumber>
    </recommendedName>
</protein>
<keyword evidence="2 3" id="KW-0808">Transferase</keyword>
<accession>A0ABP0T848</accession>
<dbReference type="EC" id="2.4.1.-" evidence="4"/>
<dbReference type="PANTHER" id="PTHR48045">
    <property type="entry name" value="UDP-GLYCOSYLTRANSFERASE 72B1"/>
    <property type="match status" value="1"/>
</dbReference>
<dbReference type="EMBL" id="OZ019893">
    <property type="protein sequence ID" value="CAK9189438.1"/>
    <property type="molecule type" value="Genomic_DNA"/>
</dbReference>
<dbReference type="InterPro" id="IPR002213">
    <property type="entry name" value="UDP_glucos_trans"/>
</dbReference>
<gene>
    <name evidence="5" type="ORF">CSSPTR1EN2_LOCUS89</name>
</gene>
<evidence type="ECO:0000313" key="6">
    <source>
        <dbReference type="Proteomes" id="UP001497512"/>
    </source>
</evidence>
<evidence type="ECO:0000313" key="5">
    <source>
        <dbReference type="EMBL" id="CAK9189438.1"/>
    </source>
</evidence>
<dbReference type="InterPro" id="IPR035595">
    <property type="entry name" value="UDP_glycos_trans_CS"/>
</dbReference>
<dbReference type="CDD" id="cd03784">
    <property type="entry name" value="GT1_Gtf-like"/>
    <property type="match status" value="1"/>
</dbReference>
<sequence length="522" mass="58129">MVDASDMDQFPTLLPPSSSSPLPPHVILVSTPLPGHSIPFLQAAKRLVDEGVTITYVSTDDHISQLLKPSSSASQELKSRGVRFVKLRDGLKHLSGSDFYIYVHSLEGERNMIHLLEEVVVELLESSDQLKERGDASSVAEAALQQRSTPCCLLYDMFSTWSQEVADNHKLAKHLLFVSGAMSLCVFSQAQRLREEGILPVAPQNRDVLITDIPGIPPFPAHDLPGRMKLDPSYSDFLWTFPAYCQSTIILINTFQSLEWRVLNALPWFLQTETILEIGPLLLETNVQQDDEESEHHALNKATDEEQDMSILWLNMQPPSSVLYIAFGSHATLSAAQILELAQGLEASNQSFLWVLRIPDQPSDSSSSSQHSSGSVLPPGFQERTKGHGLCLSGWVPQKQILQHPATGGFLSHCGWNSTMESICEGIPLLAWPLKAEQHMNCRFLVHTAKLAMEMKKGTDGFVSKQEVERNIRALMEEVEGESIKRNMKEMRSHARQAVAEGGTSKQNLEVYINYLRTLQSP</sequence>
<dbReference type="PROSITE" id="PS00375">
    <property type="entry name" value="UDPGT"/>
    <property type="match status" value="1"/>
</dbReference>
<dbReference type="PANTHER" id="PTHR48045:SF31">
    <property type="entry name" value="UDP-GLYCOSYLTRANSFERASE 76B1-LIKE"/>
    <property type="match status" value="1"/>
</dbReference>
<dbReference type="Pfam" id="PF00201">
    <property type="entry name" value="UDPGT"/>
    <property type="match status" value="1"/>
</dbReference>
<evidence type="ECO:0000256" key="4">
    <source>
        <dbReference type="RuleBase" id="RU362057"/>
    </source>
</evidence>
<organism evidence="5 6">
    <name type="scientific">Sphagnum troendelagicum</name>
    <dbReference type="NCBI Taxonomy" id="128251"/>
    <lineage>
        <taxon>Eukaryota</taxon>
        <taxon>Viridiplantae</taxon>
        <taxon>Streptophyta</taxon>
        <taxon>Embryophyta</taxon>
        <taxon>Bryophyta</taxon>
        <taxon>Sphagnophytina</taxon>
        <taxon>Sphagnopsida</taxon>
        <taxon>Sphagnales</taxon>
        <taxon>Sphagnaceae</taxon>
        <taxon>Sphagnum</taxon>
    </lineage>
</organism>
<proteinExistence type="inferred from homology"/>
<dbReference type="Gene3D" id="3.40.50.2000">
    <property type="entry name" value="Glycogen Phosphorylase B"/>
    <property type="match status" value="2"/>
</dbReference>
<comment type="similarity">
    <text evidence="1 3">Belongs to the UDP-glycosyltransferase family.</text>
</comment>
<evidence type="ECO:0000256" key="1">
    <source>
        <dbReference type="ARBA" id="ARBA00009995"/>
    </source>
</evidence>
<evidence type="ECO:0000256" key="3">
    <source>
        <dbReference type="RuleBase" id="RU003718"/>
    </source>
</evidence>
<name>A0ABP0T848_9BRYO</name>
<dbReference type="SUPFAM" id="SSF53756">
    <property type="entry name" value="UDP-Glycosyltransferase/glycogen phosphorylase"/>
    <property type="match status" value="1"/>
</dbReference>